<evidence type="ECO:0000313" key="3">
    <source>
        <dbReference type="Proteomes" id="UP000682733"/>
    </source>
</evidence>
<dbReference type="EMBL" id="CAJNOK010070177">
    <property type="protein sequence ID" value="CAF1661020.1"/>
    <property type="molecule type" value="Genomic_DNA"/>
</dbReference>
<name>A0A8S2XXQ4_9BILA</name>
<sequence>RWQFDEGQISENVRFATWEEGAKKKAFCRRTEFANPTRYFLF</sequence>
<accession>A0A8S2XXQ4</accession>
<dbReference type="Proteomes" id="UP000682733">
    <property type="component" value="Unassembled WGS sequence"/>
</dbReference>
<gene>
    <name evidence="1" type="ORF">OVA965_LOCUS45286</name>
    <name evidence="2" type="ORF">TMI583_LOCUS48650</name>
</gene>
<proteinExistence type="predicted"/>
<dbReference type="EMBL" id="CAJOBA010100754">
    <property type="protein sequence ID" value="CAF4519214.1"/>
    <property type="molecule type" value="Genomic_DNA"/>
</dbReference>
<feature type="non-terminal residue" evidence="2">
    <location>
        <position position="1"/>
    </location>
</feature>
<dbReference type="Proteomes" id="UP000677228">
    <property type="component" value="Unassembled WGS sequence"/>
</dbReference>
<evidence type="ECO:0000313" key="1">
    <source>
        <dbReference type="EMBL" id="CAF1661020.1"/>
    </source>
</evidence>
<organism evidence="2 3">
    <name type="scientific">Didymodactylos carnosus</name>
    <dbReference type="NCBI Taxonomy" id="1234261"/>
    <lineage>
        <taxon>Eukaryota</taxon>
        <taxon>Metazoa</taxon>
        <taxon>Spiralia</taxon>
        <taxon>Gnathifera</taxon>
        <taxon>Rotifera</taxon>
        <taxon>Eurotatoria</taxon>
        <taxon>Bdelloidea</taxon>
        <taxon>Philodinida</taxon>
        <taxon>Philodinidae</taxon>
        <taxon>Didymodactylos</taxon>
    </lineage>
</organism>
<protein>
    <submittedName>
        <fullName evidence="2">Uncharacterized protein</fullName>
    </submittedName>
</protein>
<comment type="caution">
    <text evidence="2">The sequence shown here is derived from an EMBL/GenBank/DDBJ whole genome shotgun (WGS) entry which is preliminary data.</text>
</comment>
<reference evidence="2" key="1">
    <citation type="submission" date="2021-02" db="EMBL/GenBank/DDBJ databases">
        <authorList>
            <person name="Nowell W R."/>
        </authorList>
    </citation>
    <scope>NUCLEOTIDE SEQUENCE</scope>
</reference>
<evidence type="ECO:0000313" key="2">
    <source>
        <dbReference type="EMBL" id="CAF4519214.1"/>
    </source>
</evidence>
<dbReference type="AlphaFoldDB" id="A0A8S2XXQ4"/>